<dbReference type="RefSeq" id="WP_107932044.1">
    <property type="nucleotide sequence ID" value="NZ_CP085009.1"/>
</dbReference>
<dbReference type="CDD" id="cd04590">
    <property type="entry name" value="CBS_pair_CorC_HlyC_assoc"/>
    <property type="match status" value="1"/>
</dbReference>
<reference evidence="13 14" key="1">
    <citation type="submission" date="2018-06" db="EMBL/GenBank/DDBJ databases">
        <title>Genomic Encyclopedia of Archaeal and Bacterial Type Strains, Phase II (KMG-II): from individual species to whole genera.</title>
        <authorList>
            <person name="Goeker M."/>
        </authorList>
    </citation>
    <scope>NUCLEOTIDE SEQUENCE [LARGE SCALE GENOMIC DNA]</scope>
    <source>
        <strain evidence="13 14">KACC 16626</strain>
    </source>
</reference>
<evidence type="ECO:0000256" key="3">
    <source>
        <dbReference type="ARBA" id="ARBA00022692"/>
    </source>
</evidence>
<evidence type="ECO:0000256" key="6">
    <source>
        <dbReference type="ARBA" id="ARBA00023122"/>
    </source>
</evidence>
<protein>
    <submittedName>
        <fullName evidence="13">Mg2+/Co2+ transporter CorB</fullName>
    </submittedName>
</protein>
<dbReference type="SUPFAM" id="SSF56176">
    <property type="entry name" value="FAD-binding/transporter-associated domain-like"/>
    <property type="match status" value="1"/>
</dbReference>
<evidence type="ECO:0000259" key="12">
    <source>
        <dbReference type="PROSITE" id="PS51846"/>
    </source>
</evidence>
<feature type="transmembrane region" description="Helical" evidence="10">
    <location>
        <begin position="80"/>
        <end position="102"/>
    </location>
</feature>
<keyword evidence="5 9" id="KW-1133">Transmembrane helix</keyword>
<comment type="caution">
    <text evidence="13">The sequence shown here is derived from an EMBL/GenBank/DDBJ whole genome shotgun (WGS) entry which is preliminary data.</text>
</comment>
<feature type="domain" description="CNNM transmembrane" evidence="12">
    <location>
        <begin position="1"/>
        <end position="179"/>
    </location>
</feature>
<dbReference type="InterPro" id="IPR036318">
    <property type="entry name" value="FAD-bd_PCMH-like_sf"/>
</dbReference>
<dbReference type="SMART" id="SM01091">
    <property type="entry name" value="CorC_HlyC"/>
    <property type="match status" value="1"/>
</dbReference>
<dbReference type="PANTHER" id="PTHR22777">
    <property type="entry name" value="HEMOLYSIN-RELATED"/>
    <property type="match status" value="1"/>
</dbReference>
<dbReference type="InterPro" id="IPR016169">
    <property type="entry name" value="FAD-bd_PCMH_sub2"/>
</dbReference>
<evidence type="ECO:0000313" key="14">
    <source>
        <dbReference type="Proteomes" id="UP000247416"/>
    </source>
</evidence>
<keyword evidence="7 9" id="KW-0472">Membrane</keyword>
<feature type="domain" description="CBS" evidence="11">
    <location>
        <begin position="198"/>
        <end position="259"/>
    </location>
</feature>
<keyword evidence="14" id="KW-1185">Reference proteome</keyword>
<feature type="domain" description="CBS" evidence="11">
    <location>
        <begin position="263"/>
        <end position="321"/>
    </location>
</feature>
<sequence>MIIAIIFLLFVSFFFSGSETALTATNKMRLQTKSSNNDKKAENLLNLVSKPSEFITTILIGNNIANILLPTLVTTLAIQYGFNLGLASAILTVIIIVFSEVIPKSIAAAFPDRIALLVYPIIRFFVIIFKPITFILNSLTGTLTRALSKNQPIDVSISKEELRTMVDIADIEGTFNQAESYRIKGVMDFYDLNVKDAMKTPRINIVALSSTTTFEEAREIVMQNPFTRYPVYGENIDNIIAVFHSKNIISWSIEPEKPLAAFCDNDPLIVYEFHSIELVLSKMTKEKKHMAIVLEEYGGTEGILTHEDILEVMLGFEIEDETDLNSESLVEKLTETEIICDGKITLHRLNTIFYTDIPEEEDVLAGYLLNEIKDFPNEGDVIERDNLTFKILTTDSGAIKKVQILK</sequence>
<accession>A0A318TSN0</accession>
<dbReference type="InterPro" id="IPR046342">
    <property type="entry name" value="CBS_dom_sf"/>
</dbReference>
<dbReference type="Proteomes" id="UP000247416">
    <property type="component" value="Unassembled WGS sequence"/>
</dbReference>
<dbReference type="EMBL" id="QJTJ01000003">
    <property type="protein sequence ID" value="PYF07851.1"/>
    <property type="molecule type" value="Genomic_DNA"/>
</dbReference>
<evidence type="ECO:0000256" key="2">
    <source>
        <dbReference type="ARBA" id="ARBA00006337"/>
    </source>
</evidence>
<dbReference type="PROSITE" id="PS51846">
    <property type="entry name" value="CNNM"/>
    <property type="match status" value="1"/>
</dbReference>
<dbReference type="Pfam" id="PF03471">
    <property type="entry name" value="CorC_HlyC"/>
    <property type="match status" value="1"/>
</dbReference>
<keyword evidence="3 9" id="KW-0812">Transmembrane</keyword>
<dbReference type="InterPro" id="IPR000644">
    <property type="entry name" value="CBS_dom"/>
</dbReference>
<dbReference type="Pfam" id="PF01595">
    <property type="entry name" value="CNNM"/>
    <property type="match status" value="1"/>
</dbReference>
<dbReference type="GO" id="GO:0050660">
    <property type="term" value="F:flavin adenine dinucleotide binding"/>
    <property type="evidence" value="ECO:0007669"/>
    <property type="project" value="InterPro"/>
</dbReference>
<dbReference type="InterPro" id="IPR044751">
    <property type="entry name" value="Ion_transp-like_CBS"/>
</dbReference>
<evidence type="ECO:0000256" key="4">
    <source>
        <dbReference type="ARBA" id="ARBA00022737"/>
    </source>
</evidence>
<evidence type="ECO:0000256" key="9">
    <source>
        <dbReference type="PROSITE-ProRule" id="PRU01193"/>
    </source>
</evidence>
<dbReference type="InterPro" id="IPR005170">
    <property type="entry name" value="Transptr-assoc_dom"/>
</dbReference>
<feature type="transmembrane region" description="Helical" evidence="10">
    <location>
        <begin position="114"/>
        <end position="136"/>
    </location>
</feature>
<dbReference type="PROSITE" id="PS51371">
    <property type="entry name" value="CBS"/>
    <property type="match status" value="2"/>
</dbReference>
<organism evidence="13 14">
    <name type="scientific">Ureibacillus chungkukjangi</name>
    <dbReference type="NCBI Taxonomy" id="1202712"/>
    <lineage>
        <taxon>Bacteria</taxon>
        <taxon>Bacillati</taxon>
        <taxon>Bacillota</taxon>
        <taxon>Bacilli</taxon>
        <taxon>Bacillales</taxon>
        <taxon>Caryophanaceae</taxon>
        <taxon>Ureibacillus</taxon>
    </lineage>
</organism>
<evidence type="ECO:0000256" key="10">
    <source>
        <dbReference type="SAM" id="Phobius"/>
    </source>
</evidence>
<evidence type="ECO:0000256" key="5">
    <source>
        <dbReference type="ARBA" id="ARBA00022989"/>
    </source>
</evidence>
<dbReference type="OrthoDB" id="9798188at2"/>
<dbReference type="Gene3D" id="3.10.580.10">
    <property type="entry name" value="CBS-domain"/>
    <property type="match status" value="1"/>
</dbReference>
<dbReference type="PANTHER" id="PTHR22777:SF17">
    <property type="entry name" value="UPF0053 PROTEIN SLL0260"/>
    <property type="match status" value="1"/>
</dbReference>
<proteinExistence type="inferred from homology"/>
<evidence type="ECO:0000256" key="7">
    <source>
        <dbReference type="ARBA" id="ARBA00023136"/>
    </source>
</evidence>
<dbReference type="GO" id="GO:0005886">
    <property type="term" value="C:plasma membrane"/>
    <property type="evidence" value="ECO:0007669"/>
    <property type="project" value="TreeGrafter"/>
</dbReference>
<dbReference type="InterPro" id="IPR002550">
    <property type="entry name" value="CNNM"/>
</dbReference>
<name>A0A318TSN0_9BACL</name>
<evidence type="ECO:0000256" key="8">
    <source>
        <dbReference type="PROSITE-ProRule" id="PRU00703"/>
    </source>
</evidence>
<dbReference type="Gene3D" id="3.30.465.10">
    <property type="match status" value="1"/>
</dbReference>
<keyword evidence="6 8" id="KW-0129">CBS domain</keyword>
<evidence type="ECO:0000313" key="13">
    <source>
        <dbReference type="EMBL" id="PYF07851.1"/>
    </source>
</evidence>
<dbReference type="SUPFAM" id="SSF54631">
    <property type="entry name" value="CBS-domain pair"/>
    <property type="match status" value="1"/>
</dbReference>
<dbReference type="Pfam" id="PF00571">
    <property type="entry name" value="CBS"/>
    <property type="match status" value="2"/>
</dbReference>
<gene>
    <name evidence="13" type="ORF">BJ095_10318</name>
</gene>
<evidence type="ECO:0000256" key="1">
    <source>
        <dbReference type="ARBA" id="ARBA00004141"/>
    </source>
</evidence>
<dbReference type="AlphaFoldDB" id="A0A318TSN0"/>
<keyword evidence="4" id="KW-0677">Repeat</keyword>
<comment type="similarity">
    <text evidence="2">Belongs to the UPF0053 family.</text>
</comment>
<comment type="subcellular location">
    <subcellularLocation>
        <location evidence="1">Membrane</location>
        <topology evidence="1">Multi-pass membrane protein</topology>
    </subcellularLocation>
</comment>
<evidence type="ECO:0000259" key="11">
    <source>
        <dbReference type="PROSITE" id="PS51371"/>
    </source>
</evidence>